<proteinExistence type="predicted"/>
<evidence type="ECO:0000313" key="3">
    <source>
        <dbReference type="Proteomes" id="UP000035034"/>
    </source>
</evidence>
<comment type="caution">
    <text evidence="2">The sequence shown here is derived from an EMBL/GenBank/DDBJ whole genome shotgun (WGS) entry which is preliminary data.</text>
</comment>
<dbReference type="InterPro" id="IPR009677">
    <property type="entry name" value="DUF1266"/>
</dbReference>
<dbReference type="STRING" id="1077974.GOEFS_063_00340"/>
<name>H0R109_9ACTN</name>
<dbReference type="OrthoDB" id="4560342at2"/>
<dbReference type="Pfam" id="PF06889">
    <property type="entry name" value="DUF1266"/>
    <property type="match status" value="1"/>
</dbReference>
<keyword evidence="3" id="KW-1185">Reference proteome</keyword>
<accession>H0R109</accession>
<evidence type="ECO:0000259" key="1">
    <source>
        <dbReference type="Pfam" id="PF06889"/>
    </source>
</evidence>
<dbReference type="EMBL" id="BAEH01000063">
    <property type="protein sequence ID" value="GAB18760.1"/>
    <property type="molecule type" value="Genomic_DNA"/>
</dbReference>
<sequence>MGMPPIQPFPFGESSPLATAFTWTGTPGLTNEQQVALNVGAILNCTNGFACDTLDTGEAVVDAQRRMSDWWGIDDAISARIAVGGLLDGMHSRGFEVVAPLVQDAIDSTDPLMIDNHREFLAARMTTSPLPVAGRIDDYNALYNLRTMDILRPVLRNENFPSHIRAWDLGRVAFVVRMSLRCGYLTDDEAWPMVIAALAAARDYYANWRQFAHGYLIGRAYWMAGYDLKKAGTSTSDVGAMINALLVRVDSPWRRLALAADA</sequence>
<reference evidence="2 3" key="1">
    <citation type="submission" date="2011-12" db="EMBL/GenBank/DDBJ databases">
        <title>Whole genome shotgun sequence of Gordonia effusa NBRC 100432.</title>
        <authorList>
            <person name="Yoshida I."/>
            <person name="Takarada H."/>
            <person name="Hosoyama A."/>
            <person name="Tsuchikane K."/>
            <person name="Katsumata H."/>
            <person name="Yamazaki S."/>
            <person name="Fujita N."/>
        </authorList>
    </citation>
    <scope>NUCLEOTIDE SEQUENCE [LARGE SCALE GENOMIC DNA]</scope>
    <source>
        <strain evidence="2 3">NBRC 100432</strain>
    </source>
</reference>
<dbReference type="AlphaFoldDB" id="H0R109"/>
<dbReference type="Proteomes" id="UP000035034">
    <property type="component" value="Unassembled WGS sequence"/>
</dbReference>
<dbReference type="eggNOG" id="ENOG5033168">
    <property type="taxonomic scope" value="Bacteria"/>
</dbReference>
<protein>
    <recommendedName>
        <fullName evidence="1">DUF1266 domain-containing protein</fullName>
    </recommendedName>
</protein>
<gene>
    <name evidence="2" type="ORF">GOEFS_063_00340</name>
</gene>
<feature type="domain" description="DUF1266" evidence="1">
    <location>
        <begin position="67"/>
        <end position="257"/>
    </location>
</feature>
<evidence type="ECO:0000313" key="2">
    <source>
        <dbReference type="EMBL" id="GAB18760.1"/>
    </source>
</evidence>
<organism evidence="2 3">
    <name type="scientific">Gordonia effusa NBRC 100432</name>
    <dbReference type="NCBI Taxonomy" id="1077974"/>
    <lineage>
        <taxon>Bacteria</taxon>
        <taxon>Bacillati</taxon>
        <taxon>Actinomycetota</taxon>
        <taxon>Actinomycetes</taxon>
        <taxon>Mycobacteriales</taxon>
        <taxon>Gordoniaceae</taxon>
        <taxon>Gordonia</taxon>
    </lineage>
</organism>